<evidence type="ECO:0000313" key="4">
    <source>
        <dbReference type="EMBL" id="MDH1056836.1"/>
    </source>
</evidence>
<proteinExistence type="predicted"/>
<feature type="transmembrane region" description="Helical" evidence="1">
    <location>
        <begin position="24"/>
        <end position="42"/>
    </location>
</feature>
<evidence type="ECO:0000313" key="7">
    <source>
        <dbReference type="Proteomes" id="UP000887228"/>
    </source>
</evidence>
<evidence type="ECO:0000256" key="1">
    <source>
        <dbReference type="SAM" id="Phobius"/>
    </source>
</evidence>
<gene>
    <name evidence="5" type="ORF">E6Q69_09745</name>
    <name evidence="2" type="ORF">KAM435_05410</name>
    <name evidence="3" type="ORF">KAM436_41020</name>
    <name evidence="4" type="ORF">N5C05_19010</name>
</gene>
<dbReference type="RefSeq" id="WP_021702442.1">
    <property type="nucleotide sequence ID" value="NZ_AP024354.1"/>
</dbReference>
<dbReference type="EMBL" id="BPMS01000002">
    <property type="protein sequence ID" value="GIZ87214.1"/>
    <property type="molecule type" value="Genomic_DNA"/>
</dbReference>
<keyword evidence="1" id="KW-0472">Membrane</keyword>
<accession>A0A5C7W609</accession>
<dbReference type="InterPro" id="IPR008523">
    <property type="entry name" value="DUF805"/>
</dbReference>
<dbReference type="PANTHER" id="PTHR34980">
    <property type="entry name" value="INNER MEMBRANE PROTEIN-RELATED-RELATED"/>
    <property type="match status" value="1"/>
</dbReference>
<dbReference type="Pfam" id="PF05656">
    <property type="entry name" value="DUF805"/>
    <property type="match status" value="1"/>
</dbReference>
<evidence type="ECO:0000313" key="2">
    <source>
        <dbReference type="EMBL" id="GIZ87214.1"/>
    </source>
</evidence>
<evidence type="ECO:0000313" key="6">
    <source>
        <dbReference type="Proteomes" id="UP000321110"/>
    </source>
</evidence>
<keyword evidence="1" id="KW-1133">Transmembrane helix</keyword>
<protein>
    <submittedName>
        <fullName evidence="5">DUF805 domain-containing protein</fullName>
    </submittedName>
</protein>
<dbReference type="AlphaFoldDB" id="A0A5C7W609"/>
<dbReference type="Proteomes" id="UP001158730">
    <property type="component" value="Unassembled WGS sequence"/>
</dbReference>
<dbReference type="PANTHER" id="PTHR34980:SF3">
    <property type="entry name" value="BLR8105 PROTEIN"/>
    <property type="match status" value="1"/>
</dbReference>
<feature type="transmembrane region" description="Helical" evidence="1">
    <location>
        <begin position="81"/>
        <end position="100"/>
    </location>
</feature>
<dbReference type="EMBL" id="SSFO01000163">
    <property type="protein sequence ID" value="TXI32085.1"/>
    <property type="molecule type" value="Genomic_DNA"/>
</dbReference>
<reference evidence="5 6" key="1">
    <citation type="submission" date="2018-09" db="EMBL/GenBank/DDBJ databases">
        <title>Metagenome Assembled Genomes from an Advanced Water Purification Facility.</title>
        <authorList>
            <person name="Stamps B.W."/>
            <person name="Spear J.R."/>
        </authorList>
    </citation>
    <scope>NUCLEOTIDE SEQUENCE [LARGE SCALE GENOMIC DNA]</scope>
    <source>
        <strain evidence="5">Bin_52_1</strain>
    </source>
</reference>
<organism evidence="5 6">
    <name type="scientific">Aquipseudomonas alcaligenes</name>
    <name type="common">Pseudomonas alcaligenes</name>
    <dbReference type="NCBI Taxonomy" id="43263"/>
    <lineage>
        <taxon>Bacteria</taxon>
        <taxon>Pseudomonadati</taxon>
        <taxon>Pseudomonadota</taxon>
        <taxon>Gammaproteobacteria</taxon>
        <taxon>Pseudomonadales</taxon>
        <taxon>Pseudomonadaceae</taxon>
        <taxon>Aquipseudomonas</taxon>
    </lineage>
</organism>
<dbReference type="Proteomes" id="UP000887212">
    <property type="component" value="Unassembled WGS sequence"/>
</dbReference>
<evidence type="ECO:0000313" key="5">
    <source>
        <dbReference type="EMBL" id="TXI32085.1"/>
    </source>
</evidence>
<evidence type="ECO:0000313" key="3">
    <source>
        <dbReference type="EMBL" id="GIZ95134.1"/>
    </source>
</evidence>
<comment type="caution">
    <text evidence="5">The sequence shown here is derived from an EMBL/GenBank/DDBJ whole genome shotgun (WGS) entry which is preliminary data.</text>
</comment>
<dbReference type="Proteomes" id="UP000887228">
    <property type="component" value="Unassembled WGS sequence"/>
</dbReference>
<feature type="transmembrane region" description="Helical" evidence="1">
    <location>
        <begin position="48"/>
        <end position="69"/>
    </location>
</feature>
<sequence length="118" mass="13239">MKAKDILFLLTLEPLVSSGRIGRLKYLLLSIWSWFSFAPLVVVDQLPFSWADAACDVFAALGLFYVFAAHLCLGIRRLHDMGFNGAMILITALWPLLVSWPGQDRENEYGPQPRSVIA</sequence>
<keyword evidence="1" id="KW-0812">Transmembrane</keyword>
<name>A0A5C7W609_AQUAC</name>
<dbReference type="EMBL" id="BPMT01000031">
    <property type="protein sequence ID" value="GIZ95134.1"/>
    <property type="molecule type" value="Genomic_DNA"/>
</dbReference>
<reference evidence="2 7" key="2">
    <citation type="submission" date="2021-07" db="EMBL/GenBank/DDBJ databases">
        <title>Whole genome sequencing of carbapenem-resistant Pseudomonas spp. isolated in Japan.</title>
        <authorList>
            <person name="Suzuki M."/>
            <person name="Maehana S."/>
            <person name="Kitasato H."/>
        </authorList>
    </citation>
    <scope>NUCLEOTIDE SEQUENCE [LARGE SCALE GENOMIC DNA]</scope>
    <source>
        <strain evidence="2">KAM435</strain>
        <strain evidence="3 7">KAM436</strain>
    </source>
</reference>
<dbReference type="Proteomes" id="UP000321110">
    <property type="component" value="Unassembled WGS sequence"/>
</dbReference>
<dbReference type="GO" id="GO:0005886">
    <property type="term" value="C:plasma membrane"/>
    <property type="evidence" value="ECO:0007669"/>
    <property type="project" value="TreeGrafter"/>
</dbReference>
<dbReference type="EMBL" id="JAOBYN010000020">
    <property type="protein sequence ID" value="MDH1056836.1"/>
    <property type="molecule type" value="Genomic_DNA"/>
</dbReference>
<reference evidence="4" key="3">
    <citation type="submission" date="2022-09" db="EMBL/GenBank/DDBJ databases">
        <title>Intensive care unit water sources are persistently colonized with multi-drug resistant bacteria and are the site of extensive horizontal gene transfer of antibiotic resistance genes.</title>
        <authorList>
            <person name="Diorio-Toth L."/>
        </authorList>
    </citation>
    <scope>NUCLEOTIDE SEQUENCE</scope>
    <source>
        <strain evidence="4">GD03990</strain>
    </source>
</reference>